<dbReference type="Proteomes" id="UP000046395">
    <property type="component" value="Unassembled WGS sequence"/>
</dbReference>
<keyword evidence="1" id="KW-1185">Reference proteome</keyword>
<dbReference type="AlphaFoldDB" id="A0A5S6QYP8"/>
<organism evidence="1 2">
    <name type="scientific">Trichuris muris</name>
    <name type="common">Mouse whipworm</name>
    <dbReference type="NCBI Taxonomy" id="70415"/>
    <lineage>
        <taxon>Eukaryota</taxon>
        <taxon>Metazoa</taxon>
        <taxon>Ecdysozoa</taxon>
        <taxon>Nematoda</taxon>
        <taxon>Enoplea</taxon>
        <taxon>Dorylaimia</taxon>
        <taxon>Trichinellida</taxon>
        <taxon>Trichuridae</taxon>
        <taxon>Trichuris</taxon>
    </lineage>
</organism>
<protein>
    <submittedName>
        <fullName evidence="2">Reverse transcriptase domain-containing protein</fullName>
    </submittedName>
</protein>
<name>A0A5S6QYP8_TRIMR</name>
<evidence type="ECO:0000313" key="1">
    <source>
        <dbReference type="Proteomes" id="UP000046395"/>
    </source>
</evidence>
<proteinExistence type="predicted"/>
<dbReference type="WBParaSite" id="TMUE_3000012380.1">
    <property type="protein sequence ID" value="TMUE_3000012380.1"/>
    <property type="gene ID" value="WBGene00285774"/>
</dbReference>
<sequence length="216" mass="24833">MFMERFEDIAFPDGFSAFGAKMFKRYVDDIFVIIEDGKEVALLEHLNALFPGKVIFTMEREEKGKLVFVDSLVIRDQGHIKTKVFRKPTNSERLLNLRNLDLNKRQARETPTKTICIPYYPGLGEGIRKIARSIGYTVASKSLPNLMSILRSDKIRIQYFGETGHTLPHRQNEHKMAVTRYKNAEKRLRGEIVESRVTQQVKDPDDVMKEAVNASA</sequence>
<reference evidence="2" key="1">
    <citation type="submission" date="2019-12" db="UniProtKB">
        <authorList>
            <consortium name="WormBaseParasite"/>
        </authorList>
    </citation>
    <scope>IDENTIFICATION</scope>
</reference>
<dbReference type="PANTHER" id="PTHR21301:SF11">
    <property type="entry name" value="GIY-YIG DOMAIN-CONTAINING PROTEIN"/>
    <property type="match status" value="1"/>
</dbReference>
<accession>A0A5S6QYP8</accession>
<dbReference type="PANTHER" id="PTHR21301">
    <property type="entry name" value="REVERSE TRANSCRIPTASE"/>
    <property type="match status" value="1"/>
</dbReference>
<evidence type="ECO:0000313" key="2">
    <source>
        <dbReference type="WBParaSite" id="TMUE_3000012380.1"/>
    </source>
</evidence>